<proteinExistence type="predicted"/>
<dbReference type="OrthoDB" id="4191440at2759"/>
<evidence type="ECO:0000256" key="1">
    <source>
        <dbReference type="SAM" id="Phobius"/>
    </source>
</evidence>
<dbReference type="HOGENOM" id="CLU_050543_0_0_1"/>
<keyword evidence="1" id="KW-0472">Membrane</keyword>
<protein>
    <submittedName>
        <fullName evidence="2">Uncharacterized protein</fullName>
    </submittedName>
</protein>
<keyword evidence="1" id="KW-0812">Transmembrane</keyword>
<evidence type="ECO:0000313" key="2">
    <source>
        <dbReference type="EMBL" id="KIJ43597.1"/>
    </source>
</evidence>
<keyword evidence="1" id="KW-1133">Transmembrane helix</keyword>
<dbReference type="AlphaFoldDB" id="A0A0C9VNK1"/>
<dbReference type="EMBL" id="KN837122">
    <property type="protein sequence ID" value="KIJ43597.1"/>
    <property type="molecule type" value="Genomic_DNA"/>
</dbReference>
<gene>
    <name evidence="2" type="ORF">M422DRAFT_47835</name>
</gene>
<keyword evidence="3" id="KW-1185">Reference proteome</keyword>
<accession>A0A0C9VNK1</accession>
<name>A0A0C9VNK1_SPHS4</name>
<sequence>MTMGAGTPSAVVRFCCHIPFGLQAWNALAQYNLVRRTPELRKFASKPILHTKKLAAVAGMFGFWYNFVTWIPTMFCPLELLWIFGIIDLAITICLAAAAGQQAGFTPKSKARCSGDLSTWIVDGGKGLFEVVAVAQHNATATPRKECEGWNMEWILEIVIVILYGFSTLFNLGIPLLVSKNNGFTRRSSYQGVLLVPVTLVYHLTPRPIQNQIKFPKRYLQKYISSYRRQRQGNRMAAKKIAPSIKRNIIDVPLQQLWRERQKSGSQSLGDDSFTKFLSNFDVLVLLAQNLHYIDIIHLSLLSWSITSILHPNREVLKTYTCQAGSKTSCDTCGIQVCSSCQTSLFIPRMMLSRHVQQCRPRCPRCYFTYLVLTRRSQFLYKNRWCDCEARNRSRYPQERVELLVCGDCTMKPTHQLGIMRERRMGQAIKKMMEEAKCAGCGAEFKQEGVQWWICSGCNGECNDECHEWWWSQKGLG</sequence>
<organism evidence="2 3">
    <name type="scientific">Sphaerobolus stellatus (strain SS14)</name>
    <dbReference type="NCBI Taxonomy" id="990650"/>
    <lineage>
        <taxon>Eukaryota</taxon>
        <taxon>Fungi</taxon>
        <taxon>Dikarya</taxon>
        <taxon>Basidiomycota</taxon>
        <taxon>Agaricomycotina</taxon>
        <taxon>Agaricomycetes</taxon>
        <taxon>Phallomycetidae</taxon>
        <taxon>Geastrales</taxon>
        <taxon>Sphaerobolaceae</taxon>
        <taxon>Sphaerobolus</taxon>
    </lineage>
</organism>
<evidence type="ECO:0000313" key="3">
    <source>
        <dbReference type="Proteomes" id="UP000054279"/>
    </source>
</evidence>
<feature type="transmembrane region" description="Helical" evidence="1">
    <location>
        <begin position="54"/>
        <end position="75"/>
    </location>
</feature>
<reference evidence="2 3" key="1">
    <citation type="submission" date="2014-06" db="EMBL/GenBank/DDBJ databases">
        <title>Evolutionary Origins and Diversification of the Mycorrhizal Mutualists.</title>
        <authorList>
            <consortium name="DOE Joint Genome Institute"/>
            <consortium name="Mycorrhizal Genomics Consortium"/>
            <person name="Kohler A."/>
            <person name="Kuo A."/>
            <person name="Nagy L.G."/>
            <person name="Floudas D."/>
            <person name="Copeland A."/>
            <person name="Barry K.W."/>
            <person name="Cichocki N."/>
            <person name="Veneault-Fourrey C."/>
            <person name="LaButti K."/>
            <person name="Lindquist E.A."/>
            <person name="Lipzen A."/>
            <person name="Lundell T."/>
            <person name="Morin E."/>
            <person name="Murat C."/>
            <person name="Riley R."/>
            <person name="Ohm R."/>
            <person name="Sun H."/>
            <person name="Tunlid A."/>
            <person name="Henrissat B."/>
            <person name="Grigoriev I.V."/>
            <person name="Hibbett D.S."/>
            <person name="Martin F."/>
        </authorList>
    </citation>
    <scope>NUCLEOTIDE SEQUENCE [LARGE SCALE GENOMIC DNA]</scope>
    <source>
        <strain evidence="2 3">SS14</strain>
    </source>
</reference>
<feature type="transmembrane region" description="Helical" evidence="1">
    <location>
        <begin position="154"/>
        <end position="177"/>
    </location>
</feature>
<dbReference type="Proteomes" id="UP000054279">
    <property type="component" value="Unassembled WGS sequence"/>
</dbReference>
<feature type="transmembrane region" description="Helical" evidence="1">
    <location>
        <begin position="81"/>
        <end position="100"/>
    </location>
</feature>